<name>A0ACB8BAY6_9AGAM</name>
<gene>
    <name evidence="1" type="ORF">BV22DRAFT_1048944</name>
</gene>
<protein>
    <submittedName>
        <fullName evidence="1">Uncharacterized protein</fullName>
    </submittedName>
</protein>
<organism evidence="1 2">
    <name type="scientific">Leucogyrophana mollusca</name>
    <dbReference type="NCBI Taxonomy" id="85980"/>
    <lineage>
        <taxon>Eukaryota</taxon>
        <taxon>Fungi</taxon>
        <taxon>Dikarya</taxon>
        <taxon>Basidiomycota</taxon>
        <taxon>Agaricomycotina</taxon>
        <taxon>Agaricomycetes</taxon>
        <taxon>Agaricomycetidae</taxon>
        <taxon>Boletales</taxon>
        <taxon>Boletales incertae sedis</taxon>
        <taxon>Leucogyrophana</taxon>
    </lineage>
</organism>
<proteinExistence type="predicted"/>
<keyword evidence="2" id="KW-1185">Reference proteome</keyword>
<comment type="caution">
    <text evidence="1">The sequence shown here is derived from an EMBL/GenBank/DDBJ whole genome shotgun (WGS) entry which is preliminary data.</text>
</comment>
<evidence type="ECO:0000313" key="2">
    <source>
        <dbReference type="Proteomes" id="UP000790709"/>
    </source>
</evidence>
<dbReference type="EMBL" id="MU266487">
    <property type="protein sequence ID" value="KAH7922383.1"/>
    <property type="molecule type" value="Genomic_DNA"/>
</dbReference>
<reference evidence="1" key="1">
    <citation type="journal article" date="2021" name="New Phytol.">
        <title>Evolutionary innovations through gain and loss of genes in the ectomycorrhizal Boletales.</title>
        <authorList>
            <person name="Wu G."/>
            <person name="Miyauchi S."/>
            <person name="Morin E."/>
            <person name="Kuo A."/>
            <person name="Drula E."/>
            <person name="Varga T."/>
            <person name="Kohler A."/>
            <person name="Feng B."/>
            <person name="Cao Y."/>
            <person name="Lipzen A."/>
            <person name="Daum C."/>
            <person name="Hundley H."/>
            <person name="Pangilinan J."/>
            <person name="Johnson J."/>
            <person name="Barry K."/>
            <person name="LaButti K."/>
            <person name="Ng V."/>
            <person name="Ahrendt S."/>
            <person name="Min B."/>
            <person name="Choi I.G."/>
            <person name="Park H."/>
            <person name="Plett J.M."/>
            <person name="Magnuson J."/>
            <person name="Spatafora J.W."/>
            <person name="Nagy L.G."/>
            <person name="Henrissat B."/>
            <person name="Grigoriev I.V."/>
            <person name="Yang Z.L."/>
            <person name="Xu J."/>
            <person name="Martin F.M."/>
        </authorList>
    </citation>
    <scope>NUCLEOTIDE SEQUENCE</scope>
    <source>
        <strain evidence="1">KUC20120723A-06</strain>
    </source>
</reference>
<accession>A0ACB8BAY6</accession>
<sequence length="239" mass="27318">MSWRGTSTKFNGLSKLVITHSFRHSHCQLDVLTAGKQQEWHQLYSTKRQANVQELSAEDRENIEMMFASHGMDDSNILSTAPPGDEGLDISHEGGEHEVFEELAQQMADLSGLCHIDPHTCCDHIETQNEHWDLQIDRLVDAYLHYRQHDSGDGVYSPSEPPLDGSETPSLTDIELIDIFKNIDNIQAQCKALCHLHDMPYRPYLKSQFSDAYDIYLELINRVDRCHAPKVFGSENMDY</sequence>
<dbReference type="Proteomes" id="UP000790709">
    <property type="component" value="Unassembled WGS sequence"/>
</dbReference>
<evidence type="ECO:0000313" key="1">
    <source>
        <dbReference type="EMBL" id="KAH7922383.1"/>
    </source>
</evidence>